<evidence type="ECO:0000313" key="4">
    <source>
        <dbReference type="Proteomes" id="UP001197114"/>
    </source>
</evidence>
<dbReference type="Gene3D" id="1.10.1660.10">
    <property type="match status" value="1"/>
</dbReference>
<evidence type="ECO:0000256" key="1">
    <source>
        <dbReference type="SAM" id="MobiDB-lite"/>
    </source>
</evidence>
<sequence>MNTLRSIGELARRTGLSVKTIRFYSDTGIVALAGRAVPGSRLPLQRARHGAEPGRTPGDHGRPPP</sequence>
<evidence type="ECO:0000259" key="2">
    <source>
        <dbReference type="Pfam" id="PF00376"/>
    </source>
</evidence>
<gene>
    <name evidence="3" type="ORF">GKQ77_16765</name>
</gene>
<dbReference type="InterPro" id="IPR009061">
    <property type="entry name" value="DNA-bd_dom_put_sf"/>
</dbReference>
<keyword evidence="4" id="KW-1185">Reference proteome</keyword>
<protein>
    <submittedName>
        <fullName evidence="3">MerR family DNA-binding transcriptional regulator</fullName>
    </submittedName>
</protein>
<dbReference type="Pfam" id="PF00376">
    <property type="entry name" value="MerR"/>
    <property type="match status" value="1"/>
</dbReference>
<accession>A0ABS6YP33</accession>
<dbReference type="GO" id="GO:0003677">
    <property type="term" value="F:DNA binding"/>
    <property type="evidence" value="ECO:0007669"/>
    <property type="project" value="UniProtKB-KW"/>
</dbReference>
<dbReference type="SUPFAM" id="SSF46955">
    <property type="entry name" value="Putative DNA-binding domain"/>
    <property type="match status" value="1"/>
</dbReference>
<dbReference type="InterPro" id="IPR000551">
    <property type="entry name" value="MerR-type_HTH_dom"/>
</dbReference>
<name>A0ABS6YP33_9ACTN</name>
<proteinExistence type="predicted"/>
<keyword evidence="3" id="KW-0238">DNA-binding</keyword>
<organism evidence="3 4">
    <name type="scientific">Streptomyces anatolicus</name>
    <dbReference type="NCBI Taxonomy" id="2675858"/>
    <lineage>
        <taxon>Bacteria</taxon>
        <taxon>Bacillati</taxon>
        <taxon>Actinomycetota</taxon>
        <taxon>Actinomycetes</taxon>
        <taxon>Kitasatosporales</taxon>
        <taxon>Streptomycetaceae</taxon>
        <taxon>Streptomyces</taxon>
    </lineage>
</organism>
<dbReference type="Proteomes" id="UP001197114">
    <property type="component" value="Unassembled WGS sequence"/>
</dbReference>
<feature type="compositionally biased region" description="Basic and acidic residues" evidence="1">
    <location>
        <begin position="49"/>
        <end position="65"/>
    </location>
</feature>
<reference evidence="3 4" key="1">
    <citation type="submission" date="2019-11" db="EMBL/GenBank/DDBJ databases">
        <authorList>
            <person name="Ay H."/>
        </authorList>
    </citation>
    <scope>NUCLEOTIDE SEQUENCE [LARGE SCALE GENOMIC DNA]</scope>
    <source>
        <strain evidence="3 4">BG9H</strain>
    </source>
</reference>
<comment type="caution">
    <text evidence="3">The sequence shown here is derived from an EMBL/GenBank/DDBJ whole genome shotgun (WGS) entry which is preliminary data.</text>
</comment>
<evidence type="ECO:0000313" key="3">
    <source>
        <dbReference type="EMBL" id="MBW5423196.1"/>
    </source>
</evidence>
<feature type="domain" description="HTH merR-type" evidence="2">
    <location>
        <begin position="6"/>
        <end position="30"/>
    </location>
</feature>
<feature type="region of interest" description="Disordered" evidence="1">
    <location>
        <begin position="38"/>
        <end position="65"/>
    </location>
</feature>
<dbReference type="EMBL" id="WMBF01000166">
    <property type="protein sequence ID" value="MBW5423196.1"/>
    <property type="molecule type" value="Genomic_DNA"/>
</dbReference>